<dbReference type="AlphaFoldDB" id="A0A840UH64"/>
<evidence type="ECO:0000259" key="1">
    <source>
        <dbReference type="PROSITE" id="PS51746"/>
    </source>
</evidence>
<dbReference type="PROSITE" id="PS51746">
    <property type="entry name" value="PPM_2"/>
    <property type="match status" value="1"/>
</dbReference>
<organism evidence="2 3">
    <name type="scientific">Pectinatus brassicae</name>
    <dbReference type="NCBI Taxonomy" id="862415"/>
    <lineage>
        <taxon>Bacteria</taxon>
        <taxon>Bacillati</taxon>
        <taxon>Bacillota</taxon>
        <taxon>Negativicutes</taxon>
        <taxon>Selenomonadales</taxon>
        <taxon>Selenomonadaceae</taxon>
        <taxon>Pectinatus</taxon>
    </lineage>
</organism>
<keyword evidence="3" id="KW-1185">Reference proteome</keyword>
<accession>A0A840UH64</accession>
<dbReference type="GO" id="GO:0004722">
    <property type="term" value="F:protein serine/threonine phosphatase activity"/>
    <property type="evidence" value="ECO:0007669"/>
    <property type="project" value="UniProtKB-EC"/>
</dbReference>
<dbReference type="InterPro" id="IPR015655">
    <property type="entry name" value="PP2C"/>
</dbReference>
<dbReference type="Proteomes" id="UP000559117">
    <property type="component" value="Unassembled WGS sequence"/>
</dbReference>
<dbReference type="NCBIfam" id="NF033484">
    <property type="entry name" value="Stp1_PP2C_phos"/>
    <property type="match status" value="1"/>
</dbReference>
<feature type="domain" description="PPM-type phosphatase" evidence="1">
    <location>
        <begin position="2"/>
        <end position="232"/>
    </location>
</feature>
<comment type="caution">
    <text evidence="2">The sequence shown here is derived from an EMBL/GenBank/DDBJ whole genome shotgun (WGS) entry which is preliminary data.</text>
</comment>
<dbReference type="SMART" id="SM00331">
    <property type="entry name" value="PP2C_SIG"/>
    <property type="match status" value="1"/>
</dbReference>
<dbReference type="SUPFAM" id="SSF81606">
    <property type="entry name" value="PP2C-like"/>
    <property type="match status" value="1"/>
</dbReference>
<evidence type="ECO:0000313" key="2">
    <source>
        <dbReference type="EMBL" id="MBB5335530.1"/>
    </source>
</evidence>
<keyword evidence="2" id="KW-0378">Hydrolase</keyword>
<dbReference type="RefSeq" id="WP_183859614.1">
    <property type="nucleotide sequence ID" value="NZ_JACHFH010000006.1"/>
</dbReference>
<dbReference type="EC" id="3.1.3.16" evidence="2"/>
<dbReference type="EMBL" id="JACHFH010000006">
    <property type="protein sequence ID" value="MBB5335530.1"/>
    <property type="molecule type" value="Genomic_DNA"/>
</dbReference>
<dbReference type="SMART" id="SM00332">
    <property type="entry name" value="PP2Cc"/>
    <property type="match status" value="1"/>
</dbReference>
<gene>
    <name evidence="2" type="ORF">HNR32_000657</name>
</gene>
<dbReference type="InterPro" id="IPR001932">
    <property type="entry name" value="PPM-type_phosphatase-like_dom"/>
</dbReference>
<dbReference type="Pfam" id="PF13672">
    <property type="entry name" value="PP2C_2"/>
    <property type="match status" value="1"/>
</dbReference>
<proteinExistence type="predicted"/>
<dbReference type="Gene3D" id="3.60.40.10">
    <property type="entry name" value="PPM-type phosphatase domain"/>
    <property type="match status" value="1"/>
</dbReference>
<name>A0A840UH64_9FIRM</name>
<sequence>MKVTHGSNVGLVRANNEDNYICIEPDVFAVADGMGGHAGGEVASKLLIDEVKKSVQGCRDCNQVILQQIIQKANNEILAKAADNTALNGMGTTASIIFIDDADVTWAHIGDSRIYLLHDDKLTQITTDHSLVEMWVENGTITQEEAQFHPQKNILTRAVGVNTEIEIDTGRFSCVNKDIILLATDGLTNMVNNDKIKQILLDTGIENKADCLIGEAVKNGGIDNITAIVVEI</sequence>
<protein>
    <submittedName>
        <fullName evidence="2">Protein phosphatase</fullName>
        <ecNumber evidence="2">3.1.3.16</ecNumber>
    </submittedName>
</protein>
<evidence type="ECO:0000313" key="3">
    <source>
        <dbReference type="Proteomes" id="UP000559117"/>
    </source>
</evidence>
<dbReference type="PANTHER" id="PTHR47992">
    <property type="entry name" value="PROTEIN PHOSPHATASE"/>
    <property type="match status" value="1"/>
</dbReference>
<dbReference type="InterPro" id="IPR036457">
    <property type="entry name" value="PPM-type-like_dom_sf"/>
</dbReference>
<dbReference type="CDD" id="cd00143">
    <property type="entry name" value="PP2Cc"/>
    <property type="match status" value="1"/>
</dbReference>
<reference evidence="2 3" key="1">
    <citation type="submission" date="2020-08" db="EMBL/GenBank/DDBJ databases">
        <title>Genomic Encyclopedia of Type Strains, Phase IV (KMG-IV): sequencing the most valuable type-strain genomes for metagenomic binning, comparative biology and taxonomic classification.</title>
        <authorList>
            <person name="Goeker M."/>
        </authorList>
    </citation>
    <scope>NUCLEOTIDE SEQUENCE [LARGE SCALE GENOMIC DNA]</scope>
    <source>
        <strain evidence="2 3">DSM 24661</strain>
    </source>
</reference>